<dbReference type="InterPro" id="IPR029313">
    <property type="entry name" value="FANCI_S3"/>
</dbReference>
<evidence type="ECO:0008006" key="10">
    <source>
        <dbReference type="Google" id="ProtNLM"/>
    </source>
</evidence>
<dbReference type="Pfam" id="PF14676">
    <property type="entry name" value="FANCI_S2"/>
    <property type="match status" value="1"/>
</dbReference>
<evidence type="ECO:0000313" key="8">
    <source>
        <dbReference type="EMBL" id="KAK2176099.1"/>
    </source>
</evidence>
<dbReference type="Pfam" id="PF14680">
    <property type="entry name" value="FANCI_HD2"/>
    <property type="match status" value="1"/>
</dbReference>
<dbReference type="InterPro" id="IPR029308">
    <property type="entry name" value="FANCI_S1"/>
</dbReference>
<dbReference type="InterPro" id="IPR026171">
    <property type="entry name" value="FANCI"/>
</dbReference>
<feature type="domain" description="FANCI helical" evidence="6">
    <location>
        <begin position="220"/>
        <end position="305"/>
    </location>
</feature>
<evidence type="ECO:0000259" key="4">
    <source>
        <dbReference type="Pfam" id="PF14677"/>
    </source>
</evidence>
<dbReference type="InterPro" id="IPR029310">
    <property type="entry name" value="FANCI_HD1"/>
</dbReference>
<sequence>MCVYKQCVSLLHGGQLTSKDAAELVGLLMLETDAFPAPCLAELTDMFVDAIKNDLATNGKALELFPKLLSTLEAQDVVSYNDSVRSGVEQKSHVLNSLCSSRWDPSQAIHLVTMFRDVSLLDSELRFVITKVIRLFKDLDLQELPPLIYQLLLLAAKGHKRLVLEGIIDFFVKQDELFEIEQKNSDDDGLSTATGCVDQLQQIEGTVILHVTFAIKLNQELGRELVKYLKAQQQLSGSQALAPFSVALALSVSRIQRFEDQIYDFLKSAILKSFKDRQRKQESAWVREMAPEGSSAAELILRTTQNSALGWDNVTQGLVQLGFILMDTFGPKAAFGKVVEAVAPSGAETPNQKVCHLGSEILLNTFKIHDVVRQEIIEQILNRVVTKTTSPVSHFIALLSKTVMSAPQVMLDMQPKVREAFDYLPLLPMATAHGLLSAILPLMKISTTLKDSLSLVLKKAMFSRQVESRRIAVGGYLLMLRHFRVLGGSTCSQATQSLSLSQVHVDVHLRYNPASNESLCLEILGNLRRCLSQQAPVRLTLYEGLYEVVHRNSQLANPVLGVLLAQLKLYYEAEEDVTPPLKLAPCVTAQGGTDVFLVEPLTHLLACITQCVLTTNSLASGDDEDDDDESSIVQTEIRQILQSLTRRMLKSDLEDFELDKEADFTTSSGVGVRNNIFALLLSGLYEILIEYNLSVSDFEFDRYEEAAQLFCGYQKLNDILKSPEKTGAGGGGKKSRPATTSVNSGGATNKNKSLLSLRFVSTLLESVLGDDLPAHQRCLDVLRQNSCFMRYIVNVALQKVQQVSDRGSCDGPGGSDGEKLFKYVTSISRVLLRHYKEELHNLPEATEQKKERTNRQMALLCLEGIVTIVGIVCGRYPEKLTTFLLALEGRSDTGEQDEGEAAQPTYIHHHIKLFQRMVVTTMTADGEDRRLKEAMLLLSTISLLCKQLPPEGAEFGQVLHWTQRLCTEQTPDDSTVTKVLLALLLQLTRPAKSVLPVTRDLARDIHVHLGDIDQAVQVEGASIYSVVTARTAAPVTLLLVLGQIDRELDDTEWSVNRLRMDTLTVVNGNDSQGTQQEEKEKSAITRLGHMINSMHELVQSATPAGVCAENVVKTLTHLYGALSLVTKYYISLYQQKLGHLPSRFEKLVRLSGTGLTQLVYAMITYMQAAQSDTIQQAKDDGKKKKTSASAVVGKARVLKEMRTIPNLIFAIEQYEKFLIQLSKKSKINLMEHIKLSTSRDFRINMTVLQELTEQTGDTSSDDDDDDTTLDQASFFQGLVSLTALEAHKLNLH</sequence>
<dbReference type="GO" id="GO:0070182">
    <property type="term" value="F:DNA polymerase binding"/>
    <property type="evidence" value="ECO:0007669"/>
    <property type="project" value="TreeGrafter"/>
</dbReference>
<dbReference type="InterPro" id="IPR029312">
    <property type="entry name" value="FANCI_HD2"/>
</dbReference>
<dbReference type="Pfam" id="PF14678">
    <property type="entry name" value="FANCI_S4"/>
    <property type="match status" value="1"/>
</dbReference>
<feature type="domain" description="FANCI solenoid 3" evidence="4">
    <location>
        <begin position="754"/>
        <end position="984"/>
    </location>
</feature>
<evidence type="ECO:0000259" key="7">
    <source>
        <dbReference type="Pfam" id="PF14680"/>
    </source>
</evidence>
<evidence type="ECO:0000259" key="5">
    <source>
        <dbReference type="Pfam" id="PF14678"/>
    </source>
</evidence>
<name>A0AAD9KRL0_RIDPI</name>
<feature type="compositionally biased region" description="Polar residues" evidence="1">
    <location>
        <begin position="737"/>
        <end position="747"/>
    </location>
</feature>
<dbReference type="EMBL" id="JAODUO010000683">
    <property type="protein sequence ID" value="KAK2176099.1"/>
    <property type="molecule type" value="Genomic_DNA"/>
</dbReference>
<dbReference type="Pfam" id="PF14679">
    <property type="entry name" value="FANCI_HD1"/>
    <property type="match status" value="1"/>
</dbReference>
<feature type="region of interest" description="Disordered" evidence="1">
    <location>
        <begin position="724"/>
        <end position="747"/>
    </location>
</feature>
<dbReference type="Proteomes" id="UP001209878">
    <property type="component" value="Unassembled WGS sequence"/>
</dbReference>
<dbReference type="PANTHER" id="PTHR21818:SF0">
    <property type="entry name" value="FANCONI ANEMIA GROUP I PROTEIN"/>
    <property type="match status" value="1"/>
</dbReference>
<accession>A0AAD9KRL0</accession>
<evidence type="ECO:0000259" key="6">
    <source>
        <dbReference type="Pfam" id="PF14679"/>
    </source>
</evidence>
<dbReference type="Pfam" id="PF14677">
    <property type="entry name" value="FANCI_S3"/>
    <property type="match status" value="1"/>
</dbReference>
<comment type="caution">
    <text evidence="8">The sequence shown here is derived from an EMBL/GenBank/DDBJ whole genome shotgun (WGS) entry which is preliminary data.</text>
</comment>
<dbReference type="InterPro" id="IPR029315">
    <property type="entry name" value="FANCI_S2"/>
</dbReference>
<dbReference type="PANTHER" id="PTHR21818">
    <property type="entry name" value="BC025462 PROTEIN"/>
    <property type="match status" value="1"/>
</dbReference>
<dbReference type="InterPro" id="IPR029314">
    <property type="entry name" value="FANCI_S4"/>
</dbReference>
<protein>
    <recommendedName>
        <fullName evidence="10">Fanconi anemia group I protein</fullName>
    </recommendedName>
</protein>
<gene>
    <name evidence="8" type="ORF">NP493_683g02030</name>
</gene>
<evidence type="ECO:0000259" key="3">
    <source>
        <dbReference type="Pfam" id="PF14676"/>
    </source>
</evidence>
<evidence type="ECO:0000256" key="1">
    <source>
        <dbReference type="SAM" id="MobiDB-lite"/>
    </source>
</evidence>
<reference evidence="8" key="1">
    <citation type="journal article" date="2023" name="Mol. Biol. Evol.">
        <title>Third-Generation Sequencing Reveals the Adaptive Role of the Epigenome in Three Deep-Sea Polychaetes.</title>
        <authorList>
            <person name="Perez M."/>
            <person name="Aroh O."/>
            <person name="Sun Y."/>
            <person name="Lan Y."/>
            <person name="Juniper S.K."/>
            <person name="Young C.R."/>
            <person name="Angers B."/>
            <person name="Qian P.Y."/>
        </authorList>
    </citation>
    <scope>NUCLEOTIDE SEQUENCE</scope>
    <source>
        <strain evidence="8">R07B-5</strain>
    </source>
</reference>
<feature type="domain" description="FANCI solenoid 4" evidence="5">
    <location>
        <begin position="997"/>
        <end position="1249"/>
    </location>
</feature>
<proteinExistence type="predicted"/>
<dbReference type="Pfam" id="PF14675">
    <property type="entry name" value="FANCI_S1"/>
    <property type="match status" value="1"/>
</dbReference>
<evidence type="ECO:0000313" key="9">
    <source>
        <dbReference type="Proteomes" id="UP001209878"/>
    </source>
</evidence>
<keyword evidence="9" id="KW-1185">Reference proteome</keyword>
<evidence type="ECO:0000259" key="2">
    <source>
        <dbReference type="Pfam" id="PF14675"/>
    </source>
</evidence>
<feature type="domain" description="FANCI helical" evidence="7">
    <location>
        <begin position="492"/>
        <end position="721"/>
    </location>
</feature>
<feature type="domain" description="FANCI solenoid 2" evidence="3">
    <location>
        <begin position="314"/>
        <end position="477"/>
    </location>
</feature>
<organism evidence="8 9">
    <name type="scientific">Ridgeia piscesae</name>
    <name type="common">Tubeworm</name>
    <dbReference type="NCBI Taxonomy" id="27915"/>
    <lineage>
        <taxon>Eukaryota</taxon>
        <taxon>Metazoa</taxon>
        <taxon>Spiralia</taxon>
        <taxon>Lophotrochozoa</taxon>
        <taxon>Annelida</taxon>
        <taxon>Polychaeta</taxon>
        <taxon>Sedentaria</taxon>
        <taxon>Canalipalpata</taxon>
        <taxon>Sabellida</taxon>
        <taxon>Siboglinidae</taxon>
        <taxon>Ridgeia</taxon>
    </lineage>
</organism>
<dbReference type="GO" id="GO:0006281">
    <property type="term" value="P:DNA repair"/>
    <property type="evidence" value="ECO:0007669"/>
    <property type="project" value="InterPro"/>
</dbReference>
<feature type="domain" description="FANCI solenoid 1" evidence="2">
    <location>
        <begin position="3"/>
        <end position="216"/>
    </location>
</feature>